<evidence type="ECO:0000313" key="1">
    <source>
        <dbReference type="EMBL" id="KAI9915913.1"/>
    </source>
</evidence>
<protein>
    <submittedName>
        <fullName evidence="1">Uncharacterized protein</fullName>
    </submittedName>
</protein>
<keyword evidence="2" id="KW-1185">Reference proteome</keyword>
<organism evidence="1 2">
    <name type="scientific">Peronosclerospora sorghi</name>
    <dbReference type="NCBI Taxonomy" id="230839"/>
    <lineage>
        <taxon>Eukaryota</taxon>
        <taxon>Sar</taxon>
        <taxon>Stramenopiles</taxon>
        <taxon>Oomycota</taxon>
        <taxon>Peronosporomycetes</taxon>
        <taxon>Peronosporales</taxon>
        <taxon>Peronosporaceae</taxon>
        <taxon>Peronosclerospora</taxon>
    </lineage>
</organism>
<evidence type="ECO:0000313" key="2">
    <source>
        <dbReference type="Proteomes" id="UP001163321"/>
    </source>
</evidence>
<proteinExistence type="predicted"/>
<dbReference type="Proteomes" id="UP001163321">
    <property type="component" value="Chromosome 3"/>
</dbReference>
<name>A0ACC0WCR8_9STRA</name>
<accession>A0ACC0WCR8</accession>
<gene>
    <name evidence="1" type="ORF">PsorP6_008280</name>
</gene>
<dbReference type="EMBL" id="CM047582">
    <property type="protein sequence ID" value="KAI9915913.1"/>
    <property type="molecule type" value="Genomic_DNA"/>
</dbReference>
<sequence>MDFDDEVGPQDTQPPAAAHVKSPPVEHPIRVDDPEEGWQEQGRLTIEQASHPVMVFHPSARRLGRQTVEAFPAPLEDRLVALPTTRPIEDPNQHVLRSTNAIVVRGDGHDNYSARREPKRARLLPPTEHANAIESSHHCHCSSKQGCKNSEAPWSKAQLGLATQLAIRFGALTWDNQTMEQCPPVFDINLLGTSDLTTVVH</sequence>
<comment type="caution">
    <text evidence="1">The sequence shown here is derived from an EMBL/GenBank/DDBJ whole genome shotgun (WGS) entry which is preliminary data.</text>
</comment>
<reference evidence="1 2" key="1">
    <citation type="journal article" date="2022" name="bioRxiv">
        <title>The genome of the oomycete Peronosclerospora sorghi, a cosmopolitan pathogen of maize and sorghum, is inflated with dispersed pseudogenes.</title>
        <authorList>
            <person name="Fletcher K."/>
            <person name="Martin F."/>
            <person name="Isakeit T."/>
            <person name="Cavanaugh K."/>
            <person name="Magill C."/>
            <person name="Michelmore R."/>
        </authorList>
    </citation>
    <scope>NUCLEOTIDE SEQUENCE [LARGE SCALE GENOMIC DNA]</scope>
    <source>
        <strain evidence="1">P6</strain>
    </source>
</reference>